<dbReference type="PRINTS" id="PR00035">
    <property type="entry name" value="HTHGNTR"/>
</dbReference>
<keyword evidence="6" id="KW-1185">Reference proteome</keyword>
<keyword evidence="3" id="KW-0804">Transcription</keyword>
<dbReference type="SUPFAM" id="SSF48008">
    <property type="entry name" value="GntR ligand-binding domain-like"/>
    <property type="match status" value="1"/>
</dbReference>
<evidence type="ECO:0000256" key="2">
    <source>
        <dbReference type="ARBA" id="ARBA00023125"/>
    </source>
</evidence>
<feature type="domain" description="HTH gntR-type" evidence="4">
    <location>
        <begin position="21"/>
        <end position="88"/>
    </location>
</feature>
<dbReference type="GO" id="GO:0003700">
    <property type="term" value="F:DNA-binding transcription factor activity"/>
    <property type="evidence" value="ECO:0007669"/>
    <property type="project" value="InterPro"/>
</dbReference>
<dbReference type="SMART" id="SM00895">
    <property type="entry name" value="FCD"/>
    <property type="match status" value="1"/>
</dbReference>
<gene>
    <name evidence="5" type="ORF">MSEDJ_44490</name>
</gene>
<dbReference type="InterPro" id="IPR008920">
    <property type="entry name" value="TF_FadR/GntR_C"/>
</dbReference>
<dbReference type="Proteomes" id="UP000467193">
    <property type="component" value="Chromosome"/>
</dbReference>
<evidence type="ECO:0000313" key="5">
    <source>
        <dbReference type="EMBL" id="BBY30353.1"/>
    </source>
</evidence>
<dbReference type="Pfam" id="PF07729">
    <property type="entry name" value="FCD"/>
    <property type="match status" value="1"/>
</dbReference>
<dbReference type="KEGG" id="msei:MSEDJ_44490"/>
<dbReference type="PANTHER" id="PTHR43537">
    <property type="entry name" value="TRANSCRIPTIONAL REGULATOR, GNTR FAMILY"/>
    <property type="match status" value="1"/>
</dbReference>
<evidence type="ECO:0000313" key="6">
    <source>
        <dbReference type="Proteomes" id="UP000467193"/>
    </source>
</evidence>
<name>A0A7I7QVI0_9MYCO</name>
<dbReference type="AlphaFoldDB" id="A0A7I7QVI0"/>
<accession>A0A7I7QVI0</accession>
<keyword evidence="2" id="KW-0238">DNA-binding</keyword>
<dbReference type="InterPro" id="IPR011711">
    <property type="entry name" value="GntR_C"/>
</dbReference>
<sequence>MPVRVDAALDDLVVPTLDNPREFSSQLHTHLRRLINDGAIAPGTELNQADLARRFNVSRIPMREAFRMLQQEGLIDVALNQRAVVRALDAGEVDQLYGVRITLEALGARITAGRLSDAEVAEAQECLRRMRKTKRAQDMSEWVAAHRRFHTLCTARAGAPLAGIILSYSERTERYVRFGQRAHADTFAVAEAEHEQILTALAAGEVDAAGASMARHLAHTAATVLADLDGDFEALTVAQSVQMCAGGPL</sequence>
<dbReference type="PANTHER" id="PTHR43537:SF5">
    <property type="entry name" value="UXU OPERON TRANSCRIPTIONAL REGULATOR"/>
    <property type="match status" value="1"/>
</dbReference>
<dbReference type="Gene3D" id="1.20.120.530">
    <property type="entry name" value="GntR ligand-binding domain-like"/>
    <property type="match status" value="1"/>
</dbReference>
<dbReference type="Pfam" id="PF00392">
    <property type="entry name" value="GntR"/>
    <property type="match status" value="1"/>
</dbReference>
<protein>
    <submittedName>
        <fullName evidence="5">Transcriptional regulator</fullName>
    </submittedName>
</protein>
<proteinExistence type="predicted"/>
<keyword evidence="1" id="KW-0805">Transcription regulation</keyword>
<dbReference type="PROSITE" id="PS50949">
    <property type="entry name" value="HTH_GNTR"/>
    <property type="match status" value="1"/>
</dbReference>
<evidence type="ECO:0000256" key="3">
    <source>
        <dbReference type="ARBA" id="ARBA00023163"/>
    </source>
</evidence>
<dbReference type="InterPro" id="IPR000524">
    <property type="entry name" value="Tscrpt_reg_HTH_GntR"/>
</dbReference>
<dbReference type="InterPro" id="IPR036390">
    <property type="entry name" value="WH_DNA-bd_sf"/>
</dbReference>
<dbReference type="SMART" id="SM00345">
    <property type="entry name" value="HTH_GNTR"/>
    <property type="match status" value="1"/>
</dbReference>
<evidence type="ECO:0000259" key="4">
    <source>
        <dbReference type="PROSITE" id="PS50949"/>
    </source>
</evidence>
<organism evidence="5 6">
    <name type="scientific">Mycolicibacterium sediminis</name>
    <dbReference type="NCBI Taxonomy" id="1286180"/>
    <lineage>
        <taxon>Bacteria</taxon>
        <taxon>Bacillati</taxon>
        <taxon>Actinomycetota</taxon>
        <taxon>Actinomycetes</taxon>
        <taxon>Mycobacteriales</taxon>
        <taxon>Mycobacteriaceae</taxon>
        <taxon>Mycolicibacterium</taxon>
    </lineage>
</organism>
<dbReference type="InterPro" id="IPR036388">
    <property type="entry name" value="WH-like_DNA-bd_sf"/>
</dbReference>
<dbReference type="Gene3D" id="1.10.10.10">
    <property type="entry name" value="Winged helix-like DNA-binding domain superfamily/Winged helix DNA-binding domain"/>
    <property type="match status" value="1"/>
</dbReference>
<reference evidence="5 6" key="1">
    <citation type="journal article" date="2019" name="Emerg. Microbes Infect.">
        <title>Comprehensive subspecies identification of 175 nontuberculous mycobacteria species based on 7547 genomic profiles.</title>
        <authorList>
            <person name="Matsumoto Y."/>
            <person name="Kinjo T."/>
            <person name="Motooka D."/>
            <person name="Nabeya D."/>
            <person name="Jung N."/>
            <person name="Uechi K."/>
            <person name="Horii T."/>
            <person name="Iida T."/>
            <person name="Fujita J."/>
            <person name="Nakamura S."/>
        </authorList>
    </citation>
    <scope>NUCLEOTIDE SEQUENCE [LARGE SCALE GENOMIC DNA]</scope>
    <source>
        <strain evidence="5 6">JCM 17899</strain>
    </source>
</reference>
<dbReference type="SUPFAM" id="SSF46785">
    <property type="entry name" value="Winged helix' DNA-binding domain"/>
    <property type="match status" value="1"/>
</dbReference>
<dbReference type="EMBL" id="AP022588">
    <property type="protein sequence ID" value="BBY30353.1"/>
    <property type="molecule type" value="Genomic_DNA"/>
</dbReference>
<dbReference type="GO" id="GO:0003677">
    <property type="term" value="F:DNA binding"/>
    <property type="evidence" value="ECO:0007669"/>
    <property type="project" value="UniProtKB-KW"/>
</dbReference>
<evidence type="ECO:0000256" key="1">
    <source>
        <dbReference type="ARBA" id="ARBA00023015"/>
    </source>
</evidence>
<dbReference type="CDD" id="cd07377">
    <property type="entry name" value="WHTH_GntR"/>
    <property type="match status" value="1"/>
</dbReference>